<evidence type="ECO:0000313" key="2">
    <source>
        <dbReference type="Proteomes" id="UP000094385"/>
    </source>
</evidence>
<sequence length="157" mass="18399">MSDNGIKFGSYSRIPQLIWKLASLNHIRVCYKRREGRCLTSLDARLLYSPSWSGSKAPSSAVRDYKIIEKHDRQQRYMLRYFWHSRDKRQLLGPSIYNSHTWFDSVVELFVEVRHDTNIKLQTSRIKLIKSLLDVSQTEPRNAWHICGSHTGSCSIE</sequence>
<gene>
    <name evidence="1" type="ORF">LIPSTDRAFT_72532</name>
</gene>
<protein>
    <submittedName>
        <fullName evidence="1">Uncharacterized protein</fullName>
    </submittedName>
</protein>
<reference evidence="1 2" key="1">
    <citation type="journal article" date="2016" name="Proc. Natl. Acad. Sci. U.S.A.">
        <title>Comparative genomics of biotechnologically important yeasts.</title>
        <authorList>
            <person name="Riley R."/>
            <person name="Haridas S."/>
            <person name="Wolfe K.H."/>
            <person name="Lopes M.R."/>
            <person name="Hittinger C.T."/>
            <person name="Goeker M."/>
            <person name="Salamov A.A."/>
            <person name="Wisecaver J.H."/>
            <person name="Long T.M."/>
            <person name="Calvey C.H."/>
            <person name="Aerts A.L."/>
            <person name="Barry K.W."/>
            <person name="Choi C."/>
            <person name="Clum A."/>
            <person name="Coughlan A.Y."/>
            <person name="Deshpande S."/>
            <person name="Douglass A.P."/>
            <person name="Hanson S.J."/>
            <person name="Klenk H.-P."/>
            <person name="LaButti K.M."/>
            <person name="Lapidus A."/>
            <person name="Lindquist E.A."/>
            <person name="Lipzen A.M."/>
            <person name="Meier-Kolthoff J.P."/>
            <person name="Ohm R.A."/>
            <person name="Otillar R.P."/>
            <person name="Pangilinan J.L."/>
            <person name="Peng Y."/>
            <person name="Rokas A."/>
            <person name="Rosa C.A."/>
            <person name="Scheuner C."/>
            <person name="Sibirny A.A."/>
            <person name="Slot J.C."/>
            <person name="Stielow J.B."/>
            <person name="Sun H."/>
            <person name="Kurtzman C.P."/>
            <person name="Blackwell M."/>
            <person name="Grigoriev I.V."/>
            <person name="Jeffries T.W."/>
        </authorList>
    </citation>
    <scope>NUCLEOTIDE SEQUENCE [LARGE SCALE GENOMIC DNA]</scope>
    <source>
        <strain evidence="1 2">NRRL Y-11557</strain>
    </source>
</reference>
<evidence type="ECO:0000313" key="1">
    <source>
        <dbReference type="EMBL" id="ODQ71862.1"/>
    </source>
</evidence>
<organism evidence="1 2">
    <name type="scientific">Lipomyces starkeyi NRRL Y-11557</name>
    <dbReference type="NCBI Taxonomy" id="675824"/>
    <lineage>
        <taxon>Eukaryota</taxon>
        <taxon>Fungi</taxon>
        <taxon>Dikarya</taxon>
        <taxon>Ascomycota</taxon>
        <taxon>Saccharomycotina</taxon>
        <taxon>Lipomycetes</taxon>
        <taxon>Lipomycetales</taxon>
        <taxon>Lipomycetaceae</taxon>
        <taxon>Lipomyces</taxon>
    </lineage>
</organism>
<proteinExistence type="predicted"/>
<name>A0A1E3Q3X9_LIPST</name>
<dbReference type="OrthoDB" id="4368470at2759"/>
<accession>A0A1E3Q3X9</accession>
<dbReference type="Proteomes" id="UP000094385">
    <property type="component" value="Unassembled WGS sequence"/>
</dbReference>
<keyword evidence="2" id="KW-1185">Reference proteome</keyword>
<dbReference type="EMBL" id="KV454296">
    <property type="protein sequence ID" value="ODQ71862.1"/>
    <property type="molecule type" value="Genomic_DNA"/>
</dbReference>
<dbReference type="AlphaFoldDB" id="A0A1E3Q3X9"/>